<protein>
    <submittedName>
        <fullName evidence="2">Uncharacterized protein</fullName>
    </submittedName>
</protein>
<feature type="compositionally biased region" description="Basic and acidic residues" evidence="1">
    <location>
        <begin position="66"/>
        <end position="76"/>
    </location>
</feature>
<reference evidence="3" key="1">
    <citation type="submission" date="2017-10" db="EMBL/GenBank/DDBJ databases">
        <title>Rapid genome shrinkage in a self-fertile nematode reveals novel sperm competition proteins.</title>
        <authorList>
            <person name="Yin D."/>
            <person name="Schwarz E.M."/>
            <person name="Thomas C.G."/>
            <person name="Felde R.L."/>
            <person name="Korf I.F."/>
            <person name="Cutter A.D."/>
            <person name="Schartner C.M."/>
            <person name="Ralston E.J."/>
            <person name="Meyer B.J."/>
            <person name="Haag E.S."/>
        </authorList>
    </citation>
    <scope>NUCLEOTIDE SEQUENCE [LARGE SCALE GENOMIC DNA]</scope>
    <source>
        <strain evidence="3">JU1422</strain>
    </source>
</reference>
<dbReference type="AlphaFoldDB" id="A0A2G5SY89"/>
<proteinExistence type="predicted"/>
<feature type="region of interest" description="Disordered" evidence="1">
    <location>
        <begin position="1"/>
        <end position="35"/>
    </location>
</feature>
<accession>A0A2G5SY89</accession>
<dbReference type="EMBL" id="PDUG01000006">
    <property type="protein sequence ID" value="PIC19893.1"/>
    <property type="molecule type" value="Genomic_DNA"/>
</dbReference>
<feature type="region of interest" description="Disordered" evidence="1">
    <location>
        <begin position="57"/>
        <end position="76"/>
    </location>
</feature>
<evidence type="ECO:0000313" key="2">
    <source>
        <dbReference type="EMBL" id="PIC19893.1"/>
    </source>
</evidence>
<keyword evidence="3" id="KW-1185">Reference proteome</keyword>
<gene>
    <name evidence="2" type="primary">Cnig_chr_X.g25270</name>
    <name evidence="2" type="ORF">B9Z55_025270</name>
</gene>
<organism evidence="2 3">
    <name type="scientific">Caenorhabditis nigoni</name>
    <dbReference type="NCBI Taxonomy" id="1611254"/>
    <lineage>
        <taxon>Eukaryota</taxon>
        <taxon>Metazoa</taxon>
        <taxon>Ecdysozoa</taxon>
        <taxon>Nematoda</taxon>
        <taxon>Chromadorea</taxon>
        <taxon>Rhabditida</taxon>
        <taxon>Rhabditina</taxon>
        <taxon>Rhabditomorpha</taxon>
        <taxon>Rhabditoidea</taxon>
        <taxon>Rhabditidae</taxon>
        <taxon>Peloderinae</taxon>
        <taxon>Caenorhabditis</taxon>
    </lineage>
</organism>
<evidence type="ECO:0000256" key="1">
    <source>
        <dbReference type="SAM" id="MobiDB-lite"/>
    </source>
</evidence>
<dbReference type="OrthoDB" id="5891387at2759"/>
<evidence type="ECO:0000313" key="3">
    <source>
        <dbReference type="Proteomes" id="UP000230233"/>
    </source>
</evidence>
<sequence>MPNDRHSTGQKEETTHQENTFRPRASDEEKGEKRDDEFRFKYAEKLHVFISRAKKGKTTKSILSEDNEKPDDNKTSANFLEERLQLTNVRFDTRKLDFHLKADMKHRVKTGKLDRKVEMAYEVIIDNYHSALGPHFFALFNHVHDRNFRDLETSFLLNQ</sequence>
<comment type="caution">
    <text evidence="2">The sequence shown here is derived from an EMBL/GenBank/DDBJ whole genome shotgun (WGS) entry which is preliminary data.</text>
</comment>
<name>A0A2G5SY89_9PELO</name>
<dbReference type="Proteomes" id="UP000230233">
    <property type="component" value="Chromosome X"/>
</dbReference>